<feature type="transmembrane region" description="Helical" evidence="1">
    <location>
        <begin position="12"/>
        <end position="30"/>
    </location>
</feature>
<evidence type="ECO:0000256" key="1">
    <source>
        <dbReference type="SAM" id="Phobius"/>
    </source>
</evidence>
<proteinExistence type="predicted"/>
<name>A0A2N6LC20_9CYAN</name>
<accession>A0A2N6LC20</accession>
<dbReference type="EMBL" id="NMQE01000522">
    <property type="protein sequence ID" value="PMB20318.1"/>
    <property type="molecule type" value="Genomic_DNA"/>
</dbReference>
<feature type="transmembrane region" description="Helical" evidence="1">
    <location>
        <begin position="42"/>
        <end position="72"/>
    </location>
</feature>
<evidence type="ECO:0000313" key="2">
    <source>
        <dbReference type="EMBL" id="PMB20318.1"/>
    </source>
</evidence>
<dbReference type="AlphaFoldDB" id="A0A2N6LC20"/>
<dbReference type="Proteomes" id="UP000235081">
    <property type="component" value="Unassembled WGS sequence"/>
</dbReference>
<comment type="caution">
    <text evidence="2">The sequence shown here is derived from an EMBL/GenBank/DDBJ whole genome shotgun (WGS) entry which is preliminary data.</text>
</comment>
<keyword evidence="1" id="KW-0812">Transmembrane</keyword>
<protein>
    <submittedName>
        <fullName evidence="2">Uncharacterized protein</fullName>
    </submittedName>
</protein>
<gene>
    <name evidence="2" type="ORF">CEN46_16755</name>
</gene>
<keyword evidence="1" id="KW-1133">Transmembrane helix</keyword>
<reference evidence="2 3" key="1">
    <citation type="submission" date="2017-07" db="EMBL/GenBank/DDBJ databases">
        <title>Genomes of Fischerella (Mastigocladus) sp. strains.</title>
        <authorList>
            <person name="Miller S.R."/>
        </authorList>
    </citation>
    <scope>NUCLEOTIDE SEQUENCE [LARGE SCALE GENOMIC DNA]</scope>
    <source>
        <strain evidence="2 3">CCMEE 5318</strain>
    </source>
</reference>
<keyword evidence="1" id="KW-0472">Membrane</keyword>
<evidence type="ECO:0000313" key="3">
    <source>
        <dbReference type="Proteomes" id="UP000235081"/>
    </source>
</evidence>
<organism evidence="2 3">
    <name type="scientific">Fischerella thermalis CCMEE 5318</name>
    <dbReference type="NCBI Taxonomy" id="2019666"/>
    <lineage>
        <taxon>Bacteria</taxon>
        <taxon>Bacillati</taxon>
        <taxon>Cyanobacteriota</taxon>
        <taxon>Cyanophyceae</taxon>
        <taxon>Nostocales</taxon>
        <taxon>Hapalosiphonaceae</taxon>
        <taxon>Fischerella</taxon>
    </lineage>
</organism>
<sequence length="100" mass="11007">MGQIGEGRSQSLTVITSLLLIQISCLGIPVDKAEGKRSDRLIAIAFYSAVISSSASCLQYYALLLVIGHWALENYQYLNYPLPITNYQLPITSPRDSISI</sequence>